<name>A0A1I5FNQ4_9FLAO</name>
<keyword evidence="3" id="KW-1185">Reference proteome</keyword>
<evidence type="ECO:0000313" key="3">
    <source>
        <dbReference type="Proteomes" id="UP000199036"/>
    </source>
</evidence>
<dbReference type="AlphaFoldDB" id="A0A1I5FNQ4"/>
<feature type="domain" description="PIN like" evidence="1">
    <location>
        <begin position="35"/>
        <end position="251"/>
    </location>
</feature>
<proteinExistence type="predicted"/>
<dbReference type="Proteomes" id="UP000199036">
    <property type="component" value="Unassembled WGS sequence"/>
</dbReference>
<dbReference type="Pfam" id="PF18476">
    <property type="entry name" value="PIN_8"/>
    <property type="match status" value="1"/>
</dbReference>
<dbReference type="InterPro" id="IPR041578">
    <property type="entry name" value="PIN_8"/>
</dbReference>
<sequence length="416" mass="49301">MNKDNHFIYIRHFPDPKSILKRKEKTKSEIFRDAIFVLDTNSLLAPYSTGNENIEKIRKVYEKLISSNRLFIPQHVVREFAKNRSIRISELYTNIDQLLSSIPTVKSFEYPILGEIDAYKQLKESINNITREIKHYKKHLNSLKSGIIDWNWSDPVTSMYQQTFTDEILIKSSLTEEELIKEYTRRIEDDIPPGNKDKMKEKNAIGDYVIWQSILELGKEKRKDIIFISNDEKNDWLVKGNKQPISTRFELVDEYFRFTGGFNFISITLNSFLEKQGLEIDIVDFFNSSDDRSDLIETKKVSTINTLRQIESFINDYLELRIIHGDDVVSIDEELHTKINIFNDIFREEYFSTKEWSYLADYLIHFSNLLSQIKSLNIEIIYQEHRMKRDTRTEVIQMVSLCKEFLTKYDAFKLII</sequence>
<dbReference type="RefSeq" id="WP_091525928.1">
    <property type="nucleotide sequence ID" value="NZ_FOVI01000030.1"/>
</dbReference>
<dbReference type="EMBL" id="FOVI01000030">
    <property type="protein sequence ID" value="SFO25372.1"/>
    <property type="molecule type" value="Genomic_DNA"/>
</dbReference>
<dbReference type="InterPro" id="IPR029060">
    <property type="entry name" value="PIN-like_dom_sf"/>
</dbReference>
<reference evidence="3" key="1">
    <citation type="submission" date="2016-10" db="EMBL/GenBank/DDBJ databases">
        <authorList>
            <person name="Varghese N."/>
            <person name="Submissions S."/>
        </authorList>
    </citation>
    <scope>NUCLEOTIDE SEQUENCE [LARGE SCALE GENOMIC DNA]</scope>
    <source>
        <strain evidence="3">DS-12</strain>
    </source>
</reference>
<gene>
    <name evidence="2" type="ORF">SAMN05421741_13010</name>
</gene>
<evidence type="ECO:0000313" key="2">
    <source>
        <dbReference type="EMBL" id="SFO25372.1"/>
    </source>
</evidence>
<evidence type="ECO:0000259" key="1">
    <source>
        <dbReference type="Pfam" id="PF18476"/>
    </source>
</evidence>
<protein>
    <recommendedName>
        <fullName evidence="1">PIN like domain-containing protein</fullName>
    </recommendedName>
</protein>
<dbReference type="STRING" id="913024.SAMN05421741_13010"/>
<accession>A0A1I5FNQ4</accession>
<organism evidence="2 3">
    <name type="scientific">Paenimyroides ummariense</name>
    <dbReference type="NCBI Taxonomy" id="913024"/>
    <lineage>
        <taxon>Bacteria</taxon>
        <taxon>Pseudomonadati</taxon>
        <taxon>Bacteroidota</taxon>
        <taxon>Flavobacteriia</taxon>
        <taxon>Flavobacteriales</taxon>
        <taxon>Flavobacteriaceae</taxon>
        <taxon>Paenimyroides</taxon>
    </lineage>
</organism>
<dbReference type="OrthoDB" id="9182727at2"/>
<dbReference type="SUPFAM" id="SSF88723">
    <property type="entry name" value="PIN domain-like"/>
    <property type="match status" value="1"/>
</dbReference>